<organism evidence="1 2">
    <name type="scientific">Prevotella lacticifex</name>
    <dbReference type="NCBI Taxonomy" id="2854755"/>
    <lineage>
        <taxon>Bacteria</taxon>
        <taxon>Pseudomonadati</taxon>
        <taxon>Bacteroidota</taxon>
        <taxon>Bacteroidia</taxon>
        <taxon>Bacteroidales</taxon>
        <taxon>Prevotellaceae</taxon>
        <taxon>Prevotella</taxon>
    </lineage>
</organism>
<sequence>MTFQIEVNTQDPYKMWFHEWYDKQNGEWRLDAVYKLDSEDVYYNKKDIFEGGYFNVASEEISTAILKEDGIFPIKVDDEMSDGIDGEVYKINFQDKQCCLSDFENQWLPVPYFFKKTSKRLSFGPLNWSRMKLLPAGEYNGIKKYNVVLAFDTRAGYEANEYNEYPVFPDKYRKDMRFEVCDNDFQLMDYCSSNEEWGYINAHLMKLSHPEVQRISQIKGKNVQKTAYSATYIYLIDYIVRNSLFPSVTLFKDDGVEYRKVDMVVDVGNSKTTAILIEDGVSLKNVQPLELTDYTSLINTDGEKSKVCKYSDPFDMRVTFRKVKFGRFGINNSPQFVYPSFVRLGNEANSLIRKSSSLDDDTEKLCTYSSPKRFLWDNMPSKEEWRFLVMKDEPADDCILNIPGLSNFLRSDGTIDETGNGGSSYHYSRRSLMTFAFLEMLLQAWGQVNEHDYRYSHGNKSMPRRISRLIVTCPTAMSHLEREAMVKCANDAIRLISLFYGKEIATEVYPKYCKDEQSWYYDEATCSQLVYMYGEISQKYKGCCKEFFDLYGKGNATLTIGSLDIGAGTTDLMINEYKYEEDNVTEVKPIPKFYDSFYYAGDDMLKALVKNVMLIDEGNNSSAFRAALSNLGQREYRQLMKNFFGADYNGQTVVEKKLRRDFNVQYSVPLMNYFLGLLSSQSRDCTIEYKDVFTDCEPNQYVLDGFKNKTGIDVTKLVWNFNYDYASSIVKREFEPLLRKISAILYACSCDIVILSGRPSSLPAIRELFLKYYPVAPNKLIVLNNYYVGDWYPFSNNTGYIKNPKTIVAIGGAIAYYSIKLSSMNDFVLDLSSLKALKSTVNYIEPAREGRRNDYIITPQKSNGKIVVNELPSYLRIRQLGLDSYPSRILYAIDFNSCKLRENIREKARAKGENMTDGEVLAALNEKIDTFKSKMPFTISLERDSEDIEKLSVESVEDSNGNEFSRDYFEVDIQSLGINYNYWLDTGSFDF</sequence>
<dbReference type="EMBL" id="BPUB01000001">
    <property type="protein sequence ID" value="GJG57960.1"/>
    <property type="molecule type" value="Genomic_DNA"/>
</dbReference>
<comment type="caution">
    <text evidence="1">The sequence shown here is derived from an EMBL/GenBank/DDBJ whole genome shotgun (WGS) entry which is preliminary data.</text>
</comment>
<dbReference type="AlphaFoldDB" id="A0A9R1CXD7"/>
<reference evidence="1" key="1">
    <citation type="journal article" date="2022" name="Int. J. Syst. Evol. Microbiol.">
        <title>Prevotella lacticifex sp. nov., isolated from the rumen of cows.</title>
        <authorList>
            <person name="Shinkai T."/>
            <person name="Ikeyama N."/>
            <person name="Kumagai M."/>
            <person name="Ohmori H."/>
            <person name="Sakamoto M."/>
            <person name="Ohkuma M."/>
            <person name="Mitsumori M."/>
        </authorList>
    </citation>
    <scope>NUCLEOTIDE SEQUENCE</scope>
    <source>
        <strain evidence="1">R5076</strain>
    </source>
</reference>
<protein>
    <recommendedName>
        <fullName evidence="3">Virulence factor SrfB</fullName>
    </recommendedName>
</protein>
<accession>A0A9R1CXD7</accession>
<dbReference type="Pfam" id="PF07520">
    <property type="entry name" value="SrfB"/>
    <property type="match status" value="1"/>
</dbReference>
<dbReference type="Proteomes" id="UP000825483">
    <property type="component" value="Unassembled WGS sequence"/>
</dbReference>
<dbReference type="InterPro" id="IPR043129">
    <property type="entry name" value="ATPase_NBD"/>
</dbReference>
<dbReference type="SUPFAM" id="SSF53067">
    <property type="entry name" value="Actin-like ATPase domain"/>
    <property type="match status" value="1"/>
</dbReference>
<dbReference type="InterPro" id="IPR009216">
    <property type="entry name" value="Virulence_factor_SrfB"/>
</dbReference>
<evidence type="ECO:0000313" key="1">
    <source>
        <dbReference type="EMBL" id="GJG57960.1"/>
    </source>
</evidence>
<keyword evidence="2" id="KW-1185">Reference proteome</keyword>
<evidence type="ECO:0000313" key="2">
    <source>
        <dbReference type="Proteomes" id="UP000825483"/>
    </source>
</evidence>
<proteinExistence type="predicted"/>
<name>A0A9R1CXD7_9BACT</name>
<evidence type="ECO:0008006" key="3">
    <source>
        <dbReference type="Google" id="ProtNLM"/>
    </source>
</evidence>
<gene>
    <name evidence="1" type="ORF">PRLR5076_08110</name>
</gene>